<dbReference type="RefSeq" id="WP_011998526.1">
    <property type="nucleotide sequence ID" value="NC_009776.1"/>
</dbReference>
<organism evidence="1 2">
    <name type="scientific">Ignicoccus hospitalis (strain KIN4/I / DSM 18386 / JCM 14125)</name>
    <dbReference type="NCBI Taxonomy" id="453591"/>
    <lineage>
        <taxon>Archaea</taxon>
        <taxon>Thermoproteota</taxon>
        <taxon>Thermoprotei</taxon>
        <taxon>Desulfurococcales</taxon>
        <taxon>Desulfurococcaceae</taxon>
        <taxon>Ignicoccus</taxon>
    </lineage>
</organism>
<proteinExistence type="predicted"/>
<dbReference type="Proteomes" id="UP000000262">
    <property type="component" value="Chromosome"/>
</dbReference>
<protein>
    <submittedName>
        <fullName evidence="1">Uncharacterized protein</fullName>
    </submittedName>
</protein>
<dbReference type="GeneID" id="5562002"/>
<accession>A8A9S2</accession>
<dbReference type="KEGG" id="iho:Igni_0491"/>
<gene>
    <name evidence="1" type="ordered locus">Igni_0491</name>
</gene>
<dbReference type="STRING" id="453591.Igni_0491"/>
<reference evidence="1 2" key="1">
    <citation type="journal article" date="2008" name="Genome Biol.">
        <title>A genomic analysis of the archaeal system Ignicoccus hospitalis-Nanoarchaeum equitans.</title>
        <authorList>
            <person name="Podar M."/>
            <person name="Anderson I."/>
            <person name="Makarova K.S."/>
            <person name="Elkins J.G."/>
            <person name="Ivanova N."/>
            <person name="Wall M.A."/>
            <person name="Lykidis A."/>
            <person name="Mavromatis K."/>
            <person name="Sun H."/>
            <person name="Hudson M.E."/>
            <person name="Chen W."/>
            <person name="Deciu C."/>
            <person name="Hutchison D."/>
            <person name="Eads J.R."/>
            <person name="Anderson A."/>
            <person name="Fernandes F."/>
            <person name="Szeto E."/>
            <person name="Lapidus A."/>
            <person name="Kyrpides N.C."/>
            <person name="Saier M.H.Jr."/>
            <person name="Richardson P.M."/>
            <person name="Rachel R."/>
            <person name="Huber H."/>
            <person name="Eisen J.A."/>
            <person name="Koonin E.V."/>
            <person name="Keller M."/>
            <person name="Stetter K.O."/>
        </authorList>
    </citation>
    <scope>NUCLEOTIDE SEQUENCE [LARGE SCALE GENOMIC DNA]</scope>
    <source>
        <strain evidence="2">KIN4/I / DSM 18386 / JCM 14125</strain>
    </source>
</reference>
<dbReference type="OrthoDB" id="380847at2157"/>
<name>A8A9S2_IGNH4</name>
<sequence>MGALCSLILVVHNVTLNGLALQYLGYWNDTLELPLTLPNFCYRARADGALVEVWREGEACAQSLRSVRLFIKIKNETTLVLRYDNSSITFGKTYLFCSNNTARLVELVKDPEEFSNKTLKLKLLCLGHSRPVNLPGPPGGPLSKCDSVVTDGTAWVYAAGLWCPEPEEVVAIAKAVARGSAPYLEVKEVLRKEPR</sequence>
<dbReference type="HOGENOM" id="CLU_1393564_0_0_2"/>
<dbReference type="AlphaFoldDB" id="A8A9S2"/>
<dbReference type="EMBL" id="CP000816">
    <property type="protein sequence ID" value="ABU81674.1"/>
    <property type="molecule type" value="Genomic_DNA"/>
</dbReference>
<evidence type="ECO:0000313" key="2">
    <source>
        <dbReference type="Proteomes" id="UP000000262"/>
    </source>
</evidence>
<evidence type="ECO:0000313" key="1">
    <source>
        <dbReference type="EMBL" id="ABU81674.1"/>
    </source>
</evidence>
<keyword evidence="2" id="KW-1185">Reference proteome</keyword>